<dbReference type="Gene3D" id="3.40.50.300">
    <property type="entry name" value="P-loop containing nucleotide triphosphate hydrolases"/>
    <property type="match status" value="1"/>
</dbReference>
<dbReference type="Pfam" id="PF13091">
    <property type="entry name" value="PLDc_2"/>
    <property type="match status" value="1"/>
</dbReference>
<dbReference type="GO" id="GO:0004386">
    <property type="term" value="F:helicase activity"/>
    <property type="evidence" value="ECO:0007669"/>
    <property type="project" value="UniProtKB-KW"/>
</dbReference>
<organism evidence="3 4">
    <name type="scientific">Streptococcus oralis</name>
    <dbReference type="NCBI Taxonomy" id="1303"/>
    <lineage>
        <taxon>Bacteria</taxon>
        <taxon>Bacillati</taxon>
        <taxon>Bacillota</taxon>
        <taxon>Bacilli</taxon>
        <taxon>Lactobacillales</taxon>
        <taxon>Streptococcaceae</taxon>
        <taxon>Streptococcus</taxon>
    </lineage>
</organism>
<reference evidence="3 4" key="1">
    <citation type="submission" date="2016-01" db="EMBL/GenBank/DDBJ databases">
        <title>Highly variable Streptococcus oralis are common among viridans streptococci isolated from primates.</title>
        <authorList>
            <person name="Denapaite D."/>
            <person name="Rieger M."/>
            <person name="Koendgen S."/>
            <person name="Brueckner R."/>
            <person name="Ochigava I."/>
            <person name="Kappeler P."/>
            <person name="Maetz-Rensing K."/>
            <person name="Leendertz F."/>
            <person name="Hakenbeck R."/>
        </authorList>
    </citation>
    <scope>NUCLEOTIDE SEQUENCE [LARGE SCALE GENOMIC DNA]</scope>
    <source>
        <strain evidence="3 4">DD17</strain>
    </source>
</reference>
<dbReference type="GO" id="GO:0005524">
    <property type="term" value="F:ATP binding"/>
    <property type="evidence" value="ECO:0007669"/>
    <property type="project" value="InterPro"/>
</dbReference>
<dbReference type="AlphaFoldDB" id="A0A139RFW7"/>
<dbReference type="InterPro" id="IPR025202">
    <property type="entry name" value="PLD-like_dom"/>
</dbReference>
<dbReference type="SUPFAM" id="SSF56024">
    <property type="entry name" value="Phospholipase D/nuclease"/>
    <property type="match status" value="1"/>
</dbReference>
<dbReference type="InterPro" id="IPR027417">
    <property type="entry name" value="P-loop_NTPase"/>
</dbReference>
<sequence>MPEGVTLFQDTLIKSLKFGFIDNIKFQEGGYSPQILINDPESKRYVLKDIQEELSKCQAFYISVAFITQSGIALIKSQLSDLMDKGIKGKILISPYLDFNDPVAMQELLKLKNVEVRLTPESLQMHAKFYLFEHQRKQVLISGSSNLTHNALKINYEWNIKLTSTYNGELIQATKKEFEKIWEKSDVLTTEKIDSYARNRQKTIRVDQIREEEVAEYQVTSIEPNKMQNEALKGLQAIRDSGKKKALVISATGTGKTYLSAFDVQQFEPKRMLFIVHREQILQKSLKDFQKVLQFPESEGLIYHSGADLTNKKYIFATIQTLSRDYHLNLFSEDYFDYILIDEVHKAGADSYKKVMAHFHPEFFLGMTATPERTDGQNIYELFDYNIAYEIRLQDALDNDMLCPFIYLFWGKGY</sequence>
<dbReference type="SUPFAM" id="SSF52540">
    <property type="entry name" value="P-loop containing nucleoside triphosphate hydrolases"/>
    <property type="match status" value="1"/>
</dbReference>
<dbReference type="InterPro" id="IPR006935">
    <property type="entry name" value="Helicase/UvrB_N"/>
</dbReference>
<accession>A0A139RFW7</accession>
<dbReference type="Proteomes" id="UP000072989">
    <property type="component" value="Unassembled WGS sequence"/>
</dbReference>
<keyword evidence="1" id="KW-0227">DNA damage</keyword>
<dbReference type="GO" id="GO:0005829">
    <property type="term" value="C:cytosol"/>
    <property type="evidence" value="ECO:0007669"/>
    <property type="project" value="TreeGrafter"/>
</dbReference>
<dbReference type="InterPro" id="IPR050742">
    <property type="entry name" value="Helicase_Restrict-Modif_Enz"/>
</dbReference>
<evidence type="ECO:0000313" key="3">
    <source>
        <dbReference type="EMBL" id="KXU13621.1"/>
    </source>
</evidence>
<dbReference type="PATRIC" id="fig|1303.87.peg.2002"/>
<dbReference type="GO" id="GO:0003677">
    <property type="term" value="F:DNA binding"/>
    <property type="evidence" value="ECO:0007669"/>
    <property type="project" value="InterPro"/>
</dbReference>
<dbReference type="CDD" id="cd18032">
    <property type="entry name" value="DEXHc_RE_I_III_res"/>
    <property type="match status" value="1"/>
</dbReference>
<keyword evidence="1" id="KW-0742">SOS response</keyword>
<dbReference type="Pfam" id="PF04851">
    <property type="entry name" value="ResIII"/>
    <property type="match status" value="1"/>
</dbReference>
<protein>
    <submittedName>
        <fullName evidence="3">DNA/RNA helicase of DEAD/DEAH box family</fullName>
    </submittedName>
</protein>
<dbReference type="PANTHER" id="PTHR47396:SF1">
    <property type="entry name" value="ATP-DEPENDENT HELICASE IRC3-RELATED"/>
    <property type="match status" value="1"/>
</dbReference>
<name>A0A139RFW7_STROR</name>
<dbReference type="PANTHER" id="PTHR47396">
    <property type="entry name" value="TYPE I RESTRICTION ENZYME ECOKI R PROTEIN"/>
    <property type="match status" value="1"/>
</dbReference>
<dbReference type="Gene3D" id="3.30.870.10">
    <property type="entry name" value="Endonuclease Chain A"/>
    <property type="match status" value="1"/>
</dbReference>
<keyword evidence="3" id="KW-0347">Helicase</keyword>
<dbReference type="InterPro" id="IPR014001">
    <property type="entry name" value="Helicase_ATP-bd"/>
</dbReference>
<keyword evidence="3" id="KW-0378">Hydrolase</keyword>
<dbReference type="EMBL" id="LQZE01000356">
    <property type="protein sequence ID" value="KXU13621.1"/>
    <property type="molecule type" value="Genomic_DNA"/>
</dbReference>
<dbReference type="GO" id="GO:0016787">
    <property type="term" value="F:hydrolase activity"/>
    <property type="evidence" value="ECO:0007669"/>
    <property type="project" value="InterPro"/>
</dbReference>
<keyword evidence="3" id="KW-0547">Nucleotide-binding</keyword>
<dbReference type="PROSITE" id="PS51192">
    <property type="entry name" value="HELICASE_ATP_BIND_1"/>
    <property type="match status" value="1"/>
</dbReference>
<proteinExistence type="predicted"/>
<evidence type="ECO:0000259" key="2">
    <source>
        <dbReference type="PROSITE" id="PS51192"/>
    </source>
</evidence>
<dbReference type="SMART" id="SM00487">
    <property type="entry name" value="DEXDc"/>
    <property type="match status" value="1"/>
</dbReference>
<gene>
    <name evidence="3" type="ORF">SORDD17_01671</name>
</gene>
<dbReference type="GO" id="GO:0009432">
    <property type="term" value="P:SOS response"/>
    <property type="evidence" value="ECO:0007669"/>
    <property type="project" value="UniProtKB-KW"/>
</dbReference>
<evidence type="ECO:0000313" key="4">
    <source>
        <dbReference type="Proteomes" id="UP000072989"/>
    </source>
</evidence>
<feature type="domain" description="Helicase ATP-binding" evidence="2">
    <location>
        <begin position="237"/>
        <end position="389"/>
    </location>
</feature>
<comment type="caution">
    <text evidence="3">The sequence shown here is derived from an EMBL/GenBank/DDBJ whole genome shotgun (WGS) entry which is preliminary data.</text>
</comment>
<evidence type="ECO:0000256" key="1">
    <source>
        <dbReference type="ARBA" id="ARBA00023236"/>
    </source>
</evidence>
<dbReference type="CDD" id="cd09204">
    <property type="entry name" value="PLDc_N_DEXD_b2"/>
    <property type="match status" value="1"/>
</dbReference>
<keyword evidence="3" id="KW-0067">ATP-binding</keyword>